<dbReference type="GO" id="GO:0009100">
    <property type="term" value="P:glycoprotein metabolic process"/>
    <property type="evidence" value="ECO:0007669"/>
    <property type="project" value="UniProtKB-ARBA"/>
</dbReference>
<dbReference type="AlphaFoldDB" id="A0AAD4NIN9"/>
<evidence type="ECO:0000313" key="2">
    <source>
        <dbReference type="EMBL" id="KAI1729510.1"/>
    </source>
</evidence>
<sequence length="109" mass="12325">MVDHGHNDDSEKNGYDDMSIDFDALYSSEREEPILPMDSDDLYKQSPKLNAKEVRILYQMAADIIAAAESFGLDLIADGGTLLGAVRHKGMIPWDDDLDFCIIKYVYNY</sequence>
<protein>
    <submittedName>
        <fullName evidence="2">LicD family domain-containing protein</fullName>
    </submittedName>
</protein>
<proteinExistence type="predicted"/>
<dbReference type="InterPro" id="IPR007074">
    <property type="entry name" value="LicD/FKTN/FKRP_NTP_transf"/>
</dbReference>
<name>A0AAD4NIN9_9BILA</name>
<organism evidence="2 3">
    <name type="scientific">Ditylenchus destructor</name>
    <dbReference type="NCBI Taxonomy" id="166010"/>
    <lineage>
        <taxon>Eukaryota</taxon>
        <taxon>Metazoa</taxon>
        <taxon>Ecdysozoa</taxon>
        <taxon>Nematoda</taxon>
        <taxon>Chromadorea</taxon>
        <taxon>Rhabditida</taxon>
        <taxon>Tylenchina</taxon>
        <taxon>Tylenchomorpha</taxon>
        <taxon>Sphaerularioidea</taxon>
        <taxon>Anguinidae</taxon>
        <taxon>Anguininae</taxon>
        <taxon>Ditylenchus</taxon>
    </lineage>
</organism>
<reference evidence="2" key="1">
    <citation type="submission" date="2022-01" db="EMBL/GenBank/DDBJ databases">
        <title>Genome Sequence Resource for Two Populations of Ditylenchus destructor, the Migratory Endoparasitic Phytonematode.</title>
        <authorList>
            <person name="Zhang H."/>
            <person name="Lin R."/>
            <person name="Xie B."/>
        </authorList>
    </citation>
    <scope>NUCLEOTIDE SEQUENCE</scope>
    <source>
        <strain evidence="2">BazhouSP</strain>
    </source>
</reference>
<dbReference type="EMBL" id="JAKKPZ010000001">
    <property type="protein sequence ID" value="KAI1729510.1"/>
    <property type="molecule type" value="Genomic_DNA"/>
</dbReference>
<accession>A0AAD4NIN9</accession>
<dbReference type="Proteomes" id="UP001201812">
    <property type="component" value="Unassembled WGS sequence"/>
</dbReference>
<comment type="caution">
    <text evidence="2">The sequence shown here is derived from an EMBL/GenBank/DDBJ whole genome shotgun (WGS) entry which is preliminary data.</text>
</comment>
<dbReference type="Pfam" id="PF04991">
    <property type="entry name" value="LicD"/>
    <property type="match status" value="1"/>
</dbReference>
<dbReference type="InterPro" id="IPR052942">
    <property type="entry name" value="LPS_cholinephosphotransferase"/>
</dbReference>
<gene>
    <name evidence="2" type="ORF">DdX_01752</name>
</gene>
<evidence type="ECO:0000313" key="3">
    <source>
        <dbReference type="Proteomes" id="UP001201812"/>
    </source>
</evidence>
<dbReference type="PANTHER" id="PTHR43404">
    <property type="entry name" value="LIPOPOLYSACCHARIDE CHOLINEPHOSPHOTRANSFERASE LICD"/>
    <property type="match status" value="1"/>
</dbReference>
<dbReference type="PANTHER" id="PTHR43404:SF2">
    <property type="entry name" value="LIPOPOLYSACCHARIDE CHOLINEPHOSPHOTRANSFERASE LICD"/>
    <property type="match status" value="1"/>
</dbReference>
<keyword evidence="3" id="KW-1185">Reference proteome</keyword>
<evidence type="ECO:0000259" key="1">
    <source>
        <dbReference type="Pfam" id="PF04991"/>
    </source>
</evidence>
<feature type="domain" description="LicD/FKTN/FKRP nucleotidyltransferase" evidence="1">
    <location>
        <begin position="70"/>
        <end position="107"/>
    </location>
</feature>